<comment type="caution">
    <text evidence="2">The sequence shown here is derived from an EMBL/GenBank/DDBJ whole genome shotgun (WGS) entry which is preliminary data.</text>
</comment>
<keyword evidence="1" id="KW-1133">Transmembrane helix</keyword>
<dbReference type="EMBL" id="JAGVRH010000005">
    <property type="protein sequence ID" value="MBS2126444.1"/>
    <property type="molecule type" value="Genomic_DNA"/>
</dbReference>
<accession>A0ABS5K3X8</accession>
<evidence type="ECO:0000313" key="2">
    <source>
        <dbReference type="EMBL" id="MBS2126444.1"/>
    </source>
</evidence>
<sequence>MKHSSDSFLKITFALVLTLITIIVFGYHIYDICSKKKEFHSLIYKFTSESNILVLVVMILFFTPLRNKKYFTYLSFIALISILFTFFISHIILCRQEITRFTFNMNQTTIHYKHTVIPILYTLFYFGNNLKAISVFQVYMCLIHPLSYFTFFLIKGLLNHNTIYPYGFIDPNNPGIFHNHPRQGYPYLVLMVLVLSVLVYALAYVLILIKNKWFSSQQEKTRLSKNKLRSSASICFKK</sequence>
<keyword evidence="1" id="KW-0812">Transmembrane</keyword>
<dbReference type="Proteomes" id="UP000811481">
    <property type="component" value="Unassembled WGS sequence"/>
</dbReference>
<feature type="transmembrane region" description="Helical" evidence="1">
    <location>
        <begin position="187"/>
        <end position="209"/>
    </location>
</feature>
<reference evidence="2" key="1">
    <citation type="submission" date="2021-04" db="EMBL/GenBank/DDBJ databases">
        <title>Draft genome sequence of StrPh-CL8, a phytoplasma strain causing strawberry phyllody in Chile.</title>
        <authorList>
            <person name="Cui W."/>
            <person name="Zamorano A."/>
            <person name="Fiore N."/>
        </authorList>
    </citation>
    <scope>NUCLEOTIDE SEQUENCE [LARGE SCALE GENOMIC DNA]</scope>
    <source>
        <strain evidence="2">StrPh-Cl</strain>
    </source>
</reference>
<keyword evidence="3" id="KW-1185">Reference proteome</keyword>
<feature type="transmembrane region" description="Helical" evidence="1">
    <location>
        <begin position="12"/>
        <end position="30"/>
    </location>
</feature>
<keyword evidence="1" id="KW-0472">Membrane</keyword>
<gene>
    <name evidence="2" type="ORF">J8J04_01940</name>
</gene>
<proteinExistence type="predicted"/>
<name>A0ABS5K3X8_9MOLU</name>
<feature type="transmembrane region" description="Helical" evidence="1">
    <location>
        <begin position="42"/>
        <end position="64"/>
    </location>
</feature>
<evidence type="ECO:0008006" key="4">
    <source>
        <dbReference type="Google" id="ProtNLM"/>
    </source>
</evidence>
<evidence type="ECO:0000313" key="3">
    <source>
        <dbReference type="Proteomes" id="UP000811481"/>
    </source>
</evidence>
<evidence type="ECO:0000256" key="1">
    <source>
        <dbReference type="SAM" id="Phobius"/>
    </source>
</evidence>
<feature type="transmembrane region" description="Helical" evidence="1">
    <location>
        <begin position="138"/>
        <end position="158"/>
    </location>
</feature>
<feature type="transmembrane region" description="Helical" evidence="1">
    <location>
        <begin position="70"/>
        <end position="93"/>
    </location>
</feature>
<protein>
    <recommendedName>
        <fullName evidence="4">Integral membrane protein</fullName>
    </recommendedName>
</protein>
<organism evidence="2 3">
    <name type="scientific">'Fragaria x ananassa' phyllody phytoplasma</name>
    <dbReference type="NCBI Taxonomy" id="2358428"/>
    <lineage>
        <taxon>Bacteria</taxon>
        <taxon>Bacillati</taxon>
        <taxon>Mycoplasmatota</taxon>
        <taxon>Mollicutes</taxon>
        <taxon>Acholeplasmatales</taxon>
        <taxon>Acholeplasmataceae</taxon>
        <taxon>Candidatus Phytoplasma</taxon>
        <taxon>16SrXIII (Mexican periwinkle virescence group)</taxon>
    </lineage>
</organism>